<feature type="region of interest" description="Disordered" evidence="1">
    <location>
        <begin position="534"/>
        <end position="556"/>
    </location>
</feature>
<dbReference type="GO" id="GO:0070987">
    <property type="term" value="P:error-free translesion synthesis"/>
    <property type="evidence" value="ECO:0007669"/>
    <property type="project" value="UniProtKB-ARBA"/>
</dbReference>
<dbReference type="InterPro" id="IPR043502">
    <property type="entry name" value="DNA/RNA_pol_sf"/>
</dbReference>
<sequence length="626" mass="70912">METTRRSRGLRGKHESIIIHFDYDCFYASVFEAARPELKFQSLGVAQKQILVTVNYEARRRGLHKLQLISEAKKICPDVVIISGEDLTEFRNASKELYTFLRSFSWNDKVERLGFDELFLDVSDLIEHNFSLLNRNDLRNSFFCLSRTDPTTGFDFDASYVAGNTWPACSTDALLLNTSQLDALRLKLHLGSHLAQFLRKELEERKGFTSSVGIAPSKLLSKLVGNLNKPKGQTTLMPPYDLDGVAPSNITSFIDEHPIGKIPGIGCKLARKIREFILQEPIGIDDELSYGAPKKEVLVKDVRLHPNMNVETLEMLLGGPGVPRGIGEKIWGLMHGVDDTNVSKARDLPKQISIEDSYTRLDNFREALAELHMLARSLINRMHIDLLEDELEHLSPDDADVNVIQPISDSILRKKKRWLAHPKTLRLSTRPRPPLNSDGARSRTFNRISRSAPTPNFLFSLTEKTDVLVERLVTEALVPLFRKLHPEKSRWNLSLVNIAVTNMVDSASDTRNSMGRDISKMFKGQDEFFRQRRVQDRSAPPGTYTEEEVGREPTPVSDIDRAVPVAHRGSEDILPLSQDSTVSRDDDEWLFDGNTVYKNLTFVCDTCGATMPTFAMLAHCRWHLEE</sequence>
<proteinExistence type="predicted"/>
<dbReference type="GO" id="GO:0003684">
    <property type="term" value="F:damaged DNA binding"/>
    <property type="evidence" value="ECO:0007669"/>
    <property type="project" value="InterPro"/>
</dbReference>
<dbReference type="PANTHER" id="PTHR46404:SF1">
    <property type="entry name" value="DNA POLYMERASE IOTA"/>
    <property type="match status" value="1"/>
</dbReference>
<dbReference type="Gene3D" id="3.30.1490.100">
    <property type="entry name" value="DNA polymerase, Y-family, little finger domain"/>
    <property type="match status" value="1"/>
</dbReference>
<dbReference type="Gene3D" id="3.40.1170.60">
    <property type="match status" value="1"/>
</dbReference>
<dbReference type="InterPro" id="IPR036775">
    <property type="entry name" value="DNA_pol_Y-fam_lit_finger_sf"/>
</dbReference>
<dbReference type="Proteomes" id="UP000250140">
    <property type="component" value="Unassembled WGS sequence"/>
</dbReference>
<evidence type="ECO:0000313" key="3">
    <source>
        <dbReference type="EMBL" id="OCL03171.1"/>
    </source>
</evidence>
<evidence type="ECO:0000259" key="2">
    <source>
        <dbReference type="PROSITE" id="PS50173"/>
    </source>
</evidence>
<dbReference type="Pfam" id="PF00817">
    <property type="entry name" value="IMS"/>
    <property type="match status" value="1"/>
</dbReference>
<gene>
    <name evidence="3" type="ORF">AOQ84DRAFT_442904</name>
</gene>
<evidence type="ECO:0000256" key="1">
    <source>
        <dbReference type="SAM" id="MobiDB-lite"/>
    </source>
</evidence>
<dbReference type="OrthoDB" id="447129at2759"/>
<dbReference type="EMBL" id="KV750794">
    <property type="protein sequence ID" value="OCL03171.1"/>
    <property type="molecule type" value="Genomic_DNA"/>
</dbReference>
<dbReference type="FunFam" id="3.40.1170.60:FF:000006">
    <property type="entry name" value="DNA polymerase iota"/>
    <property type="match status" value="1"/>
</dbReference>
<dbReference type="GO" id="GO:0006281">
    <property type="term" value="P:DNA repair"/>
    <property type="evidence" value="ECO:0007669"/>
    <property type="project" value="InterPro"/>
</dbReference>
<keyword evidence="4" id="KW-1185">Reference proteome</keyword>
<dbReference type="Gene3D" id="3.30.70.270">
    <property type="match status" value="1"/>
</dbReference>
<organism evidence="3 4">
    <name type="scientific">Glonium stellatum</name>
    <dbReference type="NCBI Taxonomy" id="574774"/>
    <lineage>
        <taxon>Eukaryota</taxon>
        <taxon>Fungi</taxon>
        <taxon>Dikarya</taxon>
        <taxon>Ascomycota</taxon>
        <taxon>Pezizomycotina</taxon>
        <taxon>Dothideomycetes</taxon>
        <taxon>Pleosporomycetidae</taxon>
        <taxon>Gloniales</taxon>
        <taxon>Gloniaceae</taxon>
        <taxon>Glonium</taxon>
    </lineage>
</organism>
<dbReference type="InterPro" id="IPR001126">
    <property type="entry name" value="UmuC"/>
</dbReference>
<name>A0A8E2EQY8_9PEZI</name>
<dbReference type="SUPFAM" id="SSF56672">
    <property type="entry name" value="DNA/RNA polymerases"/>
    <property type="match status" value="1"/>
</dbReference>
<dbReference type="AlphaFoldDB" id="A0A8E2EQY8"/>
<dbReference type="GO" id="GO:0003887">
    <property type="term" value="F:DNA-directed DNA polymerase activity"/>
    <property type="evidence" value="ECO:0007669"/>
    <property type="project" value="TreeGrafter"/>
</dbReference>
<dbReference type="PROSITE" id="PS50173">
    <property type="entry name" value="UMUC"/>
    <property type="match status" value="1"/>
</dbReference>
<dbReference type="PANTHER" id="PTHR46404">
    <property type="entry name" value="DNA POLYMERASE IOTA"/>
    <property type="match status" value="1"/>
</dbReference>
<feature type="domain" description="UmuC" evidence="2">
    <location>
        <begin position="18"/>
        <end position="266"/>
    </location>
</feature>
<dbReference type="InterPro" id="IPR043128">
    <property type="entry name" value="Rev_trsase/Diguanyl_cyclase"/>
</dbReference>
<evidence type="ECO:0000313" key="4">
    <source>
        <dbReference type="Proteomes" id="UP000250140"/>
    </source>
</evidence>
<protein>
    <submittedName>
        <fullName evidence="3">DNA/RNA polymerase</fullName>
    </submittedName>
</protein>
<accession>A0A8E2EQY8</accession>
<reference evidence="3 4" key="1">
    <citation type="journal article" date="2016" name="Nat. Commun.">
        <title>Ectomycorrhizal ecology is imprinted in the genome of the dominant symbiotic fungus Cenococcum geophilum.</title>
        <authorList>
            <consortium name="DOE Joint Genome Institute"/>
            <person name="Peter M."/>
            <person name="Kohler A."/>
            <person name="Ohm R.A."/>
            <person name="Kuo A."/>
            <person name="Krutzmann J."/>
            <person name="Morin E."/>
            <person name="Arend M."/>
            <person name="Barry K.W."/>
            <person name="Binder M."/>
            <person name="Choi C."/>
            <person name="Clum A."/>
            <person name="Copeland A."/>
            <person name="Grisel N."/>
            <person name="Haridas S."/>
            <person name="Kipfer T."/>
            <person name="LaButti K."/>
            <person name="Lindquist E."/>
            <person name="Lipzen A."/>
            <person name="Maire R."/>
            <person name="Meier B."/>
            <person name="Mihaltcheva S."/>
            <person name="Molinier V."/>
            <person name="Murat C."/>
            <person name="Poggeler S."/>
            <person name="Quandt C.A."/>
            <person name="Sperisen C."/>
            <person name="Tritt A."/>
            <person name="Tisserant E."/>
            <person name="Crous P.W."/>
            <person name="Henrissat B."/>
            <person name="Nehls U."/>
            <person name="Egli S."/>
            <person name="Spatafora J.W."/>
            <person name="Grigoriev I.V."/>
            <person name="Martin F.M."/>
        </authorList>
    </citation>
    <scope>NUCLEOTIDE SEQUENCE [LARGE SCALE GENOMIC DNA]</scope>
    <source>
        <strain evidence="3 4">CBS 207.34</strain>
    </source>
</reference>